<dbReference type="EMBL" id="FOQK01000018">
    <property type="protein sequence ID" value="SFI16165.1"/>
    <property type="molecule type" value="Genomic_DNA"/>
</dbReference>
<dbReference type="InterPro" id="IPR054485">
    <property type="entry name" value="FlK-like_dom"/>
</dbReference>
<organism evidence="4 5">
    <name type="scientific">Selenomonas ruminantium</name>
    <dbReference type="NCBI Taxonomy" id="971"/>
    <lineage>
        <taxon>Bacteria</taxon>
        <taxon>Bacillati</taxon>
        <taxon>Bacillota</taxon>
        <taxon>Negativicutes</taxon>
        <taxon>Selenomonadales</taxon>
        <taxon>Selenomonadaceae</taxon>
        <taxon>Selenomonas</taxon>
    </lineage>
</organism>
<evidence type="ECO:0000256" key="1">
    <source>
        <dbReference type="PIRSR" id="PIRSR014972-1"/>
    </source>
</evidence>
<dbReference type="PANTHER" id="PTHR36934:SF1">
    <property type="entry name" value="THIOESTERASE DOMAIN-CONTAINING PROTEIN"/>
    <property type="match status" value="1"/>
</dbReference>
<feature type="active site" evidence="1">
    <location>
        <position position="71"/>
    </location>
</feature>
<sequence>MELTEIKTGISNTVEEKVTAANTAAAMGSGSLPVYATPAMTCLMEKAATEAVEALLPEGWTSVGISLSVQHKAATPVGLTVRAEAEVTAVEGRKITFAVRAFDEREEIGCGIHERFAVQQEKFVSKAAAKV</sequence>
<evidence type="ECO:0000259" key="3">
    <source>
        <dbReference type="Pfam" id="PF22636"/>
    </source>
</evidence>
<dbReference type="Gene3D" id="3.10.129.10">
    <property type="entry name" value="Hotdog Thioesterase"/>
    <property type="match status" value="1"/>
</dbReference>
<dbReference type="PIRSF" id="PIRSF014972">
    <property type="entry name" value="FlK"/>
    <property type="match status" value="1"/>
</dbReference>
<reference evidence="4 5" key="1">
    <citation type="submission" date="2016-10" db="EMBL/GenBank/DDBJ databases">
        <authorList>
            <person name="de Groot N.N."/>
        </authorList>
    </citation>
    <scope>NUCLEOTIDE SEQUENCE [LARGE SCALE GENOMIC DNA]</scope>
    <source>
        <strain evidence="4 5">Z108</strain>
    </source>
</reference>
<proteinExistence type="predicted"/>
<feature type="binding site" evidence="2">
    <location>
        <position position="64"/>
    </location>
    <ligand>
        <name>substrate</name>
    </ligand>
</feature>
<dbReference type="PANTHER" id="PTHR36934">
    <property type="entry name" value="BLR0278 PROTEIN"/>
    <property type="match status" value="1"/>
</dbReference>
<name>A0A1I3FY98_SELRU</name>
<gene>
    <name evidence="4" type="ORF">SAMN04487861_11830</name>
</gene>
<feature type="domain" description="Fluoroacetyl-CoA-specific thioesterase-like" evidence="3">
    <location>
        <begin position="18"/>
        <end position="121"/>
    </location>
</feature>
<dbReference type="AlphaFoldDB" id="A0A1I3FY98"/>
<feature type="binding site" evidence="2">
    <location>
        <position position="64"/>
    </location>
    <ligand>
        <name>CoA</name>
        <dbReference type="ChEBI" id="CHEBI:57287"/>
    </ligand>
</feature>
<dbReference type="SUPFAM" id="SSF54637">
    <property type="entry name" value="Thioesterase/thiol ester dehydrase-isomerase"/>
    <property type="match status" value="1"/>
</dbReference>
<dbReference type="Pfam" id="PF22636">
    <property type="entry name" value="FlK"/>
    <property type="match status" value="1"/>
</dbReference>
<dbReference type="InterPro" id="IPR029069">
    <property type="entry name" value="HotDog_dom_sf"/>
</dbReference>
<evidence type="ECO:0000256" key="2">
    <source>
        <dbReference type="PIRSR" id="PIRSR014972-2"/>
    </source>
</evidence>
<evidence type="ECO:0000313" key="5">
    <source>
        <dbReference type="Proteomes" id="UP000183639"/>
    </source>
</evidence>
<dbReference type="Proteomes" id="UP000183639">
    <property type="component" value="Unassembled WGS sequence"/>
</dbReference>
<evidence type="ECO:0000313" key="4">
    <source>
        <dbReference type="EMBL" id="SFI16165.1"/>
    </source>
</evidence>
<feature type="active site" evidence="1">
    <location>
        <position position="37"/>
    </location>
</feature>
<dbReference type="InterPro" id="IPR025540">
    <property type="entry name" value="FlK"/>
</dbReference>
<dbReference type="OrthoDB" id="6902891at2"/>
<feature type="active site" evidence="1">
    <location>
        <position position="45"/>
    </location>
</feature>
<protein>
    <submittedName>
        <fullName evidence="4">Predicted thioesterase</fullName>
    </submittedName>
</protein>
<dbReference type="RefSeq" id="WP_075444586.1">
    <property type="nucleotide sequence ID" value="NZ_FOQK01000018.1"/>
</dbReference>
<dbReference type="CDD" id="cd03440">
    <property type="entry name" value="hot_dog"/>
    <property type="match status" value="1"/>
</dbReference>
<accession>A0A1I3FY98</accession>
<feature type="binding site" evidence="2">
    <location>
        <position position="115"/>
    </location>
    <ligand>
        <name>substrate</name>
    </ligand>
</feature>